<dbReference type="Gene3D" id="3.40.50.10490">
    <property type="entry name" value="Glucose-6-phosphate isomerase like protein, domain 1"/>
    <property type="match status" value="2"/>
</dbReference>
<comment type="function">
    <text evidence="8">Catalyzes the reversible isomerization of glucose-6-phosphate to fructose-6-phosphate.</text>
</comment>
<keyword evidence="10" id="KW-1133">Transmembrane helix</keyword>
<dbReference type="GO" id="GO:0005829">
    <property type="term" value="C:cytosol"/>
    <property type="evidence" value="ECO:0007669"/>
    <property type="project" value="TreeGrafter"/>
</dbReference>
<dbReference type="GO" id="GO:0006094">
    <property type="term" value="P:gluconeogenesis"/>
    <property type="evidence" value="ECO:0007669"/>
    <property type="project" value="UniProtKB-UniRule"/>
</dbReference>
<reference evidence="11" key="4">
    <citation type="submission" date="2024-06" db="EMBL/GenBank/DDBJ databases">
        <authorList>
            <consortium name="Mycoplasma californicum genome sequencing consortium"/>
            <person name="Hata E."/>
            <person name="Tanaka K."/>
            <person name="Tamamura Y."/>
        </authorList>
    </citation>
    <scope>NUCLEOTIDE SEQUENCE</scope>
    <source>
        <strain evidence="11">HAZ160_1</strain>
    </source>
</reference>
<evidence type="ECO:0000256" key="5">
    <source>
        <dbReference type="ARBA" id="ARBA00023152"/>
    </source>
</evidence>
<dbReference type="InterPro" id="IPR018189">
    <property type="entry name" value="Phosphoglucose_isomerase_CS"/>
</dbReference>
<dbReference type="GO" id="GO:0097367">
    <property type="term" value="F:carbohydrate derivative binding"/>
    <property type="evidence" value="ECO:0007669"/>
    <property type="project" value="InterPro"/>
</dbReference>
<evidence type="ECO:0000256" key="4">
    <source>
        <dbReference type="ARBA" id="ARBA00022490"/>
    </source>
</evidence>
<evidence type="ECO:0000256" key="1">
    <source>
        <dbReference type="ARBA" id="ARBA00004926"/>
    </source>
</evidence>
<comment type="pathway">
    <text evidence="8">Carbohydrate biosynthesis; gluconeogenesis.</text>
</comment>
<dbReference type="InterPro" id="IPR046348">
    <property type="entry name" value="SIS_dom_sf"/>
</dbReference>
<comment type="caution">
    <text evidence="8">Lacks conserved residue(s) required for the propagation of feature annotation.</text>
</comment>
<dbReference type="Pfam" id="PF00342">
    <property type="entry name" value="PGI"/>
    <property type="match status" value="1"/>
</dbReference>
<dbReference type="GO" id="GO:0006096">
    <property type="term" value="P:glycolytic process"/>
    <property type="evidence" value="ECO:0007669"/>
    <property type="project" value="UniProtKB-UniRule"/>
</dbReference>
<dbReference type="PROSITE" id="PS51463">
    <property type="entry name" value="P_GLUCOSE_ISOMERASE_3"/>
    <property type="match status" value="1"/>
</dbReference>
<dbReference type="GO" id="GO:0051156">
    <property type="term" value="P:glucose 6-phosphate metabolic process"/>
    <property type="evidence" value="ECO:0007669"/>
    <property type="project" value="TreeGrafter"/>
</dbReference>
<dbReference type="RefSeq" id="WP_041103166.1">
    <property type="nucleotide sequence ID" value="NZ_AP013353.1"/>
</dbReference>
<protein>
    <recommendedName>
        <fullName evidence="8">Glucose-6-phosphate isomerase</fullName>
        <shortName evidence="8">GPI</shortName>
        <ecNumber evidence="8">5.3.1.9</ecNumber>
    </recommendedName>
    <alternativeName>
        <fullName evidence="8">Phosphoglucose isomerase</fullName>
        <shortName evidence="8">PGI</shortName>
    </alternativeName>
    <alternativeName>
        <fullName evidence="8">Phosphohexose isomerase</fullName>
        <shortName evidence="8">PHI</shortName>
    </alternativeName>
</protein>
<reference evidence="11" key="2">
    <citation type="journal article" date="2014" name="Genome Announc.">
        <title>Complete Genome Sequence of Mycoplasma californicum Strain HAZ160_1 from Bovine Mastitic Milk in Japan.</title>
        <authorList>
            <person name="Hata E."/>
            <person name="Murakami K."/>
        </authorList>
    </citation>
    <scope>NUCLEOTIDE SEQUENCE</scope>
    <source>
        <strain evidence="11">HAZ160_1</strain>
    </source>
</reference>
<keyword evidence="4 8" id="KW-0963">Cytoplasm</keyword>
<accession>A0AAT9F8D0</accession>
<dbReference type="EC" id="5.3.1.9" evidence="8"/>
<comment type="subcellular location">
    <subcellularLocation>
        <location evidence="8">Cytoplasm</location>
    </subcellularLocation>
</comment>
<organism evidence="11">
    <name type="scientific">Mycoplasmopsis californica HAZ160_1</name>
    <dbReference type="NCBI Taxonomy" id="1397850"/>
    <lineage>
        <taxon>Bacteria</taxon>
        <taxon>Bacillati</taxon>
        <taxon>Mycoplasmatota</taxon>
        <taxon>Mycoplasmoidales</taxon>
        <taxon>Metamycoplasmataceae</taxon>
        <taxon>Mycoplasmopsis</taxon>
    </lineage>
</organism>
<dbReference type="KEGG" id="mcm:MCAL160_0663"/>
<keyword evidence="10" id="KW-0812">Transmembrane</keyword>
<feature type="active site" evidence="8">
    <location>
        <position position="419"/>
    </location>
</feature>
<dbReference type="HAMAP" id="MF_00473">
    <property type="entry name" value="G6P_isomerase"/>
    <property type="match status" value="1"/>
</dbReference>
<feature type="active site" description="Proton donor" evidence="8">
    <location>
        <position position="283"/>
    </location>
</feature>
<gene>
    <name evidence="11" type="primary">pgi2</name>
    <name evidence="8" type="synonym">pgi</name>
    <name evidence="11" type="ORF">MCAL160_0663</name>
</gene>
<feature type="transmembrane region" description="Helical" evidence="10">
    <location>
        <begin position="387"/>
        <end position="406"/>
    </location>
</feature>
<dbReference type="SUPFAM" id="SSF53697">
    <property type="entry name" value="SIS domain"/>
    <property type="match status" value="1"/>
</dbReference>
<proteinExistence type="inferred from homology"/>
<dbReference type="EMBL" id="AP013353">
    <property type="protein sequence ID" value="BAP01134.1"/>
    <property type="molecule type" value="Genomic_DNA"/>
</dbReference>
<comment type="similarity">
    <text evidence="2 8 9">Belongs to the GPI family.</text>
</comment>
<keyword evidence="5 8" id="KW-0324">Glycolysis</keyword>
<evidence type="ECO:0000256" key="10">
    <source>
        <dbReference type="SAM" id="Phobius"/>
    </source>
</evidence>
<comment type="pathway">
    <text evidence="1 8 9">Carbohydrate degradation; glycolysis; D-glyceraldehyde 3-phosphate and glycerone phosphate from D-glucose: step 2/4.</text>
</comment>
<evidence type="ECO:0000256" key="9">
    <source>
        <dbReference type="RuleBase" id="RU000612"/>
    </source>
</evidence>
<evidence type="ECO:0000256" key="8">
    <source>
        <dbReference type="HAMAP-Rule" id="MF_00473"/>
    </source>
</evidence>
<dbReference type="InterPro" id="IPR035476">
    <property type="entry name" value="SIS_PGI_1"/>
</dbReference>
<dbReference type="GO" id="GO:0004347">
    <property type="term" value="F:glucose-6-phosphate isomerase activity"/>
    <property type="evidence" value="ECO:0007669"/>
    <property type="project" value="UniProtKB-UniRule"/>
</dbReference>
<dbReference type="InterPro" id="IPR001672">
    <property type="entry name" value="G6P_Isomerase"/>
</dbReference>
<evidence type="ECO:0000256" key="2">
    <source>
        <dbReference type="ARBA" id="ARBA00006604"/>
    </source>
</evidence>
<dbReference type="PANTHER" id="PTHR11469:SF1">
    <property type="entry name" value="GLUCOSE-6-PHOSPHATE ISOMERASE"/>
    <property type="match status" value="1"/>
</dbReference>
<evidence type="ECO:0000313" key="11">
    <source>
        <dbReference type="EMBL" id="BAP01134.1"/>
    </source>
</evidence>
<evidence type="ECO:0000256" key="7">
    <source>
        <dbReference type="ARBA" id="ARBA00029321"/>
    </source>
</evidence>
<reference evidence="11" key="3">
    <citation type="journal article" date="2019" name="Vet. Microbiol.">
        <title>Mutations associated with change of susceptibility to lincosamides and/or macrolides in field and laboratory-derived Mycoplasma californicum strains in Japan, and development of a rapid detection method for these mutations.</title>
        <authorList>
            <person name="Hata E."/>
            <person name="Nagai K."/>
            <person name="Murakami K."/>
        </authorList>
    </citation>
    <scope>NUCLEOTIDE SEQUENCE</scope>
    <source>
        <strain evidence="11">HAZ160_1</strain>
    </source>
</reference>
<dbReference type="PANTHER" id="PTHR11469">
    <property type="entry name" value="GLUCOSE-6-PHOSPHATE ISOMERASE"/>
    <property type="match status" value="1"/>
</dbReference>
<name>A0AAT9F8D0_9BACT</name>
<dbReference type="PROSITE" id="PS00765">
    <property type="entry name" value="P_GLUCOSE_ISOMERASE_1"/>
    <property type="match status" value="1"/>
</dbReference>
<sequence>MKTINLNLKNAINTEVFDRYQSRISKIHDAIYSKSVVERDWLGWLDLPTKLNNDEYKSMQELAKKWKNMRVETVVVIGVGGSYLGAAAGYEWLYATPSIKKPDIELIFSGNNVSAETLVSQLNCVENKHFAINVISKSGKTLETAIAFREFRKLLETKVGAAKAKELIAVTTDAKNGILYEMAKTRGYTRFIIPDDVGGRFSVLSPVGLFPFMCAGLNTENLLKGAQDALREYAHPSLKNNDAYAYALARYILSKREFSLELLISYEPKMRLFQEWWKQLFAESEGKNGRGLFPASSQFSTDLHSLGQFIQDGARILFETTLFAKKPVQDLTLLTDSQNEDKIAYLDGKSLHKVNWAIFEASLQAHHESSNIPNIVIEFEKMDEYNLGYLFQFFMLALTMSAYLLGVNPFNQPAVGVYKANMAKTLSKI</sequence>
<dbReference type="GO" id="GO:0048029">
    <property type="term" value="F:monosaccharide binding"/>
    <property type="evidence" value="ECO:0007669"/>
    <property type="project" value="TreeGrafter"/>
</dbReference>
<keyword evidence="10" id="KW-0472">Membrane</keyword>
<evidence type="ECO:0000256" key="6">
    <source>
        <dbReference type="ARBA" id="ARBA00023235"/>
    </source>
</evidence>
<reference evidence="11" key="1">
    <citation type="journal article" date="2014" name="Appl. Environ. Microbiol.">
        <title>Molecular Epidemiology of Cases of Mycoplasma californicum Infection in Japan.</title>
        <authorList>
            <person name="Hata E."/>
            <person name="Suzuki K."/>
            <person name="Hanyu H."/>
            <person name="Itoh M."/>
            <person name="Higuchi H."/>
            <person name="Kobayashi H."/>
        </authorList>
    </citation>
    <scope>NUCLEOTIDE SEQUENCE</scope>
    <source>
        <strain evidence="11">HAZ160_1</strain>
    </source>
</reference>
<dbReference type="NCBIfam" id="NF010697">
    <property type="entry name" value="PRK14097.1"/>
    <property type="match status" value="1"/>
</dbReference>
<dbReference type="FunFam" id="3.40.50.10490:FF:000016">
    <property type="entry name" value="Glucose-6-phosphate isomerase"/>
    <property type="match status" value="1"/>
</dbReference>
<keyword evidence="3 8" id="KW-0312">Gluconeogenesis</keyword>
<evidence type="ECO:0000256" key="3">
    <source>
        <dbReference type="ARBA" id="ARBA00022432"/>
    </source>
</evidence>
<dbReference type="PRINTS" id="PR00662">
    <property type="entry name" value="G6PISOMERASE"/>
</dbReference>
<dbReference type="AlphaFoldDB" id="A0AAT9F8D0"/>
<keyword evidence="6 8" id="KW-0413">Isomerase</keyword>
<comment type="catalytic activity">
    <reaction evidence="7 8 9">
        <text>alpha-D-glucose 6-phosphate = beta-D-fructose 6-phosphate</text>
        <dbReference type="Rhea" id="RHEA:11816"/>
        <dbReference type="ChEBI" id="CHEBI:57634"/>
        <dbReference type="ChEBI" id="CHEBI:58225"/>
        <dbReference type="EC" id="5.3.1.9"/>
    </reaction>
</comment>
<dbReference type="CDD" id="cd05015">
    <property type="entry name" value="SIS_PGI_1"/>
    <property type="match status" value="1"/>
</dbReference>